<keyword evidence="2" id="KW-1185">Reference proteome</keyword>
<dbReference type="Proteomes" id="UP001153332">
    <property type="component" value="Unassembled WGS sequence"/>
</dbReference>
<evidence type="ECO:0000313" key="1">
    <source>
        <dbReference type="EMBL" id="KAJ8133344.1"/>
    </source>
</evidence>
<protein>
    <submittedName>
        <fullName evidence="1">Uncharacterized protein</fullName>
    </submittedName>
</protein>
<evidence type="ECO:0000313" key="2">
    <source>
        <dbReference type="Proteomes" id="UP001153332"/>
    </source>
</evidence>
<sequence>MDGAASLSSWETTPIEKSASAPWHGDISSSELAKLLHGFIPEAMEEKWFIYADAADAQGKMAIHFCRSWTGAEIVRLHISVSLNAVGTVDMNAPAKVTGITWEDDYRAEEGAKLLVEELCSGLLSCNFANQSRECHHRPRRIKCSAMLLGWGCGGFI</sequence>
<accession>A0ACC2K1D3</accession>
<reference evidence="1" key="1">
    <citation type="submission" date="2022-12" db="EMBL/GenBank/DDBJ databases">
        <title>Genome Sequence of Lasiodiplodia mahajangana.</title>
        <authorList>
            <person name="Buettner E."/>
        </authorList>
    </citation>
    <scope>NUCLEOTIDE SEQUENCE</scope>
    <source>
        <strain evidence="1">VT137</strain>
    </source>
</reference>
<dbReference type="EMBL" id="JAPUUL010000021">
    <property type="protein sequence ID" value="KAJ8133344.1"/>
    <property type="molecule type" value="Genomic_DNA"/>
</dbReference>
<name>A0ACC2K1D3_9PEZI</name>
<organism evidence="1 2">
    <name type="scientific">Lasiodiplodia mahajangana</name>
    <dbReference type="NCBI Taxonomy" id="1108764"/>
    <lineage>
        <taxon>Eukaryota</taxon>
        <taxon>Fungi</taxon>
        <taxon>Dikarya</taxon>
        <taxon>Ascomycota</taxon>
        <taxon>Pezizomycotina</taxon>
        <taxon>Dothideomycetes</taxon>
        <taxon>Dothideomycetes incertae sedis</taxon>
        <taxon>Botryosphaeriales</taxon>
        <taxon>Botryosphaeriaceae</taxon>
        <taxon>Lasiodiplodia</taxon>
    </lineage>
</organism>
<proteinExistence type="predicted"/>
<comment type="caution">
    <text evidence="1">The sequence shown here is derived from an EMBL/GenBank/DDBJ whole genome shotgun (WGS) entry which is preliminary data.</text>
</comment>
<gene>
    <name evidence="1" type="ORF">O1611_g287</name>
</gene>